<sequence length="247" mass="27209">MKSILITGCNRGLGLGLVRKLVTEQTSPKCIMVTCRNLEKATELQEIANKNSNVHILQLDVQKTETFDKFFENVEKLVKDDGLNVLFNNAAYSPKSTRINFVKTEQMLQTFSINTVGPLMLTKALLPLLQKAASKNSNQPLGINRSAVINMSSYLGSISLNNIGGLYPYRCSKAALNMVTKTLSVDLKKDGILVTAIHPGWVKTDLGGSNAPMDVDTSVNSIINLMKILSVEHNGAFYTWEGKPMDW</sequence>
<dbReference type="OrthoDB" id="5296at2759"/>
<evidence type="ECO:0000313" key="4">
    <source>
        <dbReference type="Proteomes" id="UP001153712"/>
    </source>
</evidence>
<dbReference type="PRINTS" id="PR00081">
    <property type="entry name" value="GDHRDH"/>
</dbReference>
<dbReference type="PANTHER" id="PTHR43544:SF7">
    <property type="entry name" value="NADB-LER2"/>
    <property type="match status" value="1"/>
</dbReference>
<protein>
    <recommendedName>
        <fullName evidence="5">C-factor</fullName>
    </recommendedName>
</protein>
<dbReference type="InterPro" id="IPR051468">
    <property type="entry name" value="Fungal_SecMetab_SDRs"/>
</dbReference>
<dbReference type="InterPro" id="IPR036291">
    <property type="entry name" value="NAD(P)-bd_dom_sf"/>
</dbReference>
<dbReference type="EMBL" id="OU900095">
    <property type="protein sequence ID" value="CAG9859605.1"/>
    <property type="molecule type" value="Genomic_DNA"/>
</dbReference>
<dbReference type="GO" id="GO:0005737">
    <property type="term" value="C:cytoplasm"/>
    <property type="evidence" value="ECO:0007669"/>
    <property type="project" value="TreeGrafter"/>
</dbReference>
<dbReference type="GO" id="GO:0004090">
    <property type="term" value="F:carbonyl reductase (NADPH) activity"/>
    <property type="evidence" value="ECO:0007669"/>
    <property type="project" value="TreeGrafter"/>
</dbReference>
<reference evidence="3" key="1">
    <citation type="submission" date="2022-01" db="EMBL/GenBank/DDBJ databases">
        <authorList>
            <person name="King R."/>
        </authorList>
    </citation>
    <scope>NUCLEOTIDE SEQUENCE</scope>
</reference>
<evidence type="ECO:0008006" key="5">
    <source>
        <dbReference type="Google" id="ProtNLM"/>
    </source>
</evidence>
<accession>A0A9N9TQ32</accession>
<dbReference type="AlphaFoldDB" id="A0A9N9TQ32"/>
<evidence type="ECO:0000256" key="1">
    <source>
        <dbReference type="ARBA" id="ARBA00022857"/>
    </source>
</evidence>
<dbReference type="InterPro" id="IPR002347">
    <property type="entry name" value="SDR_fam"/>
</dbReference>
<dbReference type="Gene3D" id="3.40.50.720">
    <property type="entry name" value="NAD(P)-binding Rossmann-like Domain"/>
    <property type="match status" value="1"/>
</dbReference>
<dbReference type="Proteomes" id="UP001153712">
    <property type="component" value="Chromosome 2"/>
</dbReference>
<name>A0A9N9TQ32_PHYSR</name>
<keyword evidence="1" id="KW-0521">NADP</keyword>
<dbReference type="PANTHER" id="PTHR43544">
    <property type="entry name" value="SHORT-CHAIN DEHYDROGENASE/REDUCTASE"/>
    <property type="match status" value="1"/>
</dbReference>
<organism evidence="3 4">
    <name type="scientific">Phyllotreta striolata</name>
    <name type="common">Striped flea beetle</name>
    <name type="synonym">Crioceris striolata</name>
    <dbReference type="NCBI Taxonomy" id="444603"/>
    <lineage>
        <taxon>Eukaryota</taxon>
        <taxon>Metazoa</taxon>
        <taxon>Ecdysozoa</taxon>
        <taxon>Arthropoda</taxon>
        <taxon>Hexapoda</taxon>
        <taxon>Insecta</taxon>
        <taxon>Pterygota</taxon>
        <taxon>Neoptera</taxon>
        <taxon>Endopterygota</taxon>
        <taxon>Coleoptera</taxon>
        <taxon>Polyphaga</taxon>
        <taxon>Cucujiformia</taxon>
        <taxon>Chrysomeloidea</taxon>
        <taxon>Chrysomelidae</taxon>
        <taxon>Galerucinae</taxon>
        <taxon>Alticini</taxon>
        <taxon>Phyllotreta</taxon>
    </lineage>
</organism>
<evidence type="ECO:0000256" key="2">
    <source>
        <dbReference type="ARBA" id="ARBA00023002"/>
    </source>
</evidence>
<keyword evidence="2" id="KW-0560">Oxidoreductase</keyword>
<proteinExistence type="predicted"/>
<dbReference type="Pfam" id="PF00106">
    <property type="entry name" value="adh_short"/>
    <property type="match status" value="1"/>
</dbReference>
<gene>
    <name evidence="3" type="ORF">PHYEVI_LOCUS5979</name>
</gene>
<keyword evidence="4" id="KW-1185">Reference proteome</keyword>
<dbReference type="CDD" id="cd05325">
    <property type="entry name" value="carb_red_sniffer_like_SDR_c"/>
    <property type="match status" value="1"/>
</dbReference>
<dbReference type="SUPFAM" id="SSF51735">
    <property type="entry name" value="NAD(P)-binding Rossmann-fold domains"/>
    <property type="match status" value="1"/>
</dbReference>
<evidence type="ECO:0000313" key="3">
    <source>
        <dbReference type="EMBL" id="CAG9859605.1"/>
    </source>
</evidence>